<name>A0AAW1CXS0_9HEMI</name>
<keyword evidence="2" id="KW-1185">Reference proteome</keyword>
<comment type="caution">
    <text evidence="1">The sequence shown here is derived from an EMBL/GenBank/DDBJ whole genome shotgun (WGS) entry which is preliminary data.</text>
</comment>
<dbReference type="AlphaFoldDB" id="A0AAW1CXS0"/>
<sequence>MNIKQIELLKNYSVINNSSLQYKKTTTIRRSEEKTEDADLQESLEPPITVLSTSQQSPAIAGLNTSVTTNDFKSEQLNKSAEISTKRKQHNFKDESVQTQFQCNAEQQDDVELLKLGLLLEILNTSEFNTYKALGIKRCDREQTNYENERSFRAFLNEIDEHGEQINEIFSSGKRKLSEKRRFPVLNERGDSKLNEDLLLKGNFESIDLEKGNYCSFDAQISGGDYETYKDPLNDKDVTMQANNSQDKRFRKAMQSVISFLVPSTTSTTMKSEQIVENVSSSVYRGLPAAAASSPPLVQQTCKPPTTTPPLSLWSKLNPFRLCFSVGDTERQQKAIKSDDRTEDMLKTLFRNEYNCTQYCTMSADEYAGYSSAESQIRMNAERSELSRTVFCKAEYNPTVNYCSVADKEALDIRNNTKNGLKSIINPYANDMYNASYFSNDFQSKYSMIKYPCDGLSYAQCPGGCNLCFPELIKPNIFKTMYYPHY</sequence>
<proteinExistence type="predicted"/>
<protein>
    <submittedName>
        <fullName evidence="1">Uncharacterized protein</fullName>
    </submittedName>
</protein>
<organism evidence="1 2">
    <name type="scientific">Rhynocoris fuscipes</name>
    <dbReference type="NCBI Taxonomy" id="488301"/>
    <lineage>
        <taxon>Eukaryota</taxon>
        <taxon>Metazoa</taxon>
        <taxon>Ecdysozoa</taxon>
        <taxon>Arthropoda</taxon>
        <taxon>Hexapoda</taxon>
        <taxon>Insecta</taxon>
        <taxon>Pterygota</taxon>
        <taxon>Neoptera</taxon>
        <taxon>Paraneoptera</taxon>
        <taxon>Hemiptera</taxon>
        <taxon>Heteroptera</taxon>
        <taxon>Panheteroptera</taxon>
        <taxon>Cimicomorpha</taxon>
        <taxon>Reduviidae</taxon>
        <taxon>Harpactorinae</taxon>
        <taxon>Harpactorini</taxon>
        <taxon>Rhynocoris</taxon>
    </lineage>
</organism>
<evidence type="ECO:0000313" key="2">
    <source>
        <dbReference type="Proteomes" id="UP001461498"/>
    </source>
</evidence>
<accession>A0AAW1CXS0</accession>
<reference evidence="1 2" key="1">
    <citation type="submission" date="2022-12" db="EMBL/GenBank/DDBJ databases">
        <title>Chromosome-level genome assembly of true bugs.</title>
        <authorList>
            <person name="Ma L."/>
            <person name="Li H."/>
        </authorList>
    </citation>
    <scope>NUCLEOTIDE SEQUENCE [LARGE SCALE GENOMIC DNA]</scope>
    <source>
        <strain evidence="1">Lab_2022b</strain>
    </source>
</reference>
<evidence type="ECO:0000313" key="1">
    <source>
        <dbReference type="EMBL" id="KAK9503266.1"/>
    </source>
</evidence>
<gene>
    <name evidence="1" type="ORF">O3M35_011874</name>
</gene>
<dbReference type="Proteomes" id="UP001461498">
    <property type="component" value="Unassembled WGS sequence"/>
</dbReference>
<dbReference type="EMBL" id="JAPXFL010000008">
    <property type="protein sequence ID" value="KAK9503266.1"/>
    <property type="molecule type" value="Genomic_DNA"/>
</dbReference>